<accession>A0A430BVP3</accession>
<organism evidence="1 2">
    <name type="scientific">Sphingomonas koreensis</name>
    <dbReference type="NCBI Taxonomy" id="93064"/>
    <lineage>
        <taxon>Bacteria</taxon>
        <taxon>Pseudomonadati</taxon>
        <taxon>Pseudomonadota</taxon>
        <taxon>Alphaproteobacteria</taxon>
        <taxon>Sphingomonadales</taxon>
        <taxon>Sphingomonadaceae</taxon>
        <taxon>Sphingomonas</taxon>
    </lineage>
</organism>
<sequence length="100" mass="10562">METDQIMKPYLTCVCAALLFAAPMQALAAQAAPAAAIAVKKNQTIIDADGRVLGKVYEVNDAGGFVTFTAQMKVYRVPISTLSADGSRLKTSLTRKAIGL</sequence>
<evidence type="ECO:0000313" key="2">
    <source>
        <dbReference type="Proteomes" id="UP000286681"/>
    </source>
</evidence>
<dbReference type="Proteomes" id="UP000286681">
    <property type="component" value="Unassembled WGS sequence"/>
</dbReference>
<comment type="caution">
    <text evidence="1">The sequence shown here is derived from an EMBL/GenBank/DDBJ whole genome shotgun (WGS) entry which is preliminary data.</text>
</comment>
<evidence type="ECO:0000313" key="1">
    <source>
        <dbReference type="EMBL" id="RSV00712.1"/>
    </source>
</evidence>
<name>A0A430BVP3_9SPHN</name>
<gene>
    <name evidence="1" type="ORF">CA257_16680</name>
</gene>
<dbReference type="EMBL" id="QQWO01000015">
    <property type="protein sequence ID" value="RSV00712.1"/>
    <property type="molecule type" value="Genomic_DNA"/>
</dbReference>
<proteinExistence type="predicted"/>
<dbReference type="AlphaFoldDB" id="A0A430BVP3"/>
<protein>
    <submittedName>
        <fullName evidence="1">Uncharacterized protein</fullName>
    </submittedName>
</protein>
<reference evidence="1 2" key="1">
    <citation type="submission" date="2018-07" db="EMBL/GenBank/DDBJ databases">
        <title>Genomic and Epidemiologic Investigation of an Indolent Hospital Outbreak.</title>
        <authorList>
            <person name="Johnson R.C."/>
            <person name="Deming C."/>
            <person name="Conlan S."/>
            <person name="Zellmer C.J."/>
            <person name="Michelin A.V."/>
            <person name="Lee-Lin S."/>
            <person name="Thomas P.J."/>
            <person name="Park M."/>
            <person name="Weingarten R.A."/>
            <person name="Less J."/>
            <person name="Dekker J.P."/>
            <person name="Frank K.M."/>
            <person name="Musser K.A."/>
            <person name="Mcquiston J.R."/>
            <person name="Henderson D.K."/>
            <person name="Lau A.F."/>
            <person name="Palmore T.N."/>
            <person name="Segre J.A."/>
        </authorList>
    </citation>
    <scope>NUCLEOTIDE SEQUENCE [LARGE SCALE GENOMIC DNA]</scope>
    <source>
        <strain evidence="1 2">SK-NIH.Env10_0317</strain>
    </source>
</reference>